<evidence type="ECO:0000313" key="3">
    <source>
        <dbReference type="EMBL" id="KAF1915686.1"/>
    </source>
</evidence>
<dbReference type="EMBL" id="ML979136">
    <property type="protein sequence ID" value="KAF1915686.1"/>
    <property type="molecule type" value="Genomic_DNA"/>
</dbReference>
<accession>A0A6A5QLY2</accession>
<dbReference type="AlphaFoldDB" id="A0A6A5QLY2"/>
<evidence type="ECO:0000256" key="2">
    <source>
        <dbReference type="SAM" id="SignalP"/>
    </source>
</evidence>
<gene>
    <name evidence="3" type="ORF">BDU57DRAFT_596135</name>
</gene>
<proteinExistence type="predicted"/>
<keyword evidence="4" id="KW-1185">Reference proteome</keyword>
<organism evidence="3 4">
    <name type="scientific">Ampelomyces quisqualis</name>
    <name type="common">Powdery mildew agent</name>
    <dbReference type="NCBI Taxonomy" id="50730"/>
    <lineage>
        <taxon>Eukaryota</taxon>
        <taxon>Fungi</taxon>
        <taxon>Dikarya</taxon>
        <taxon>Ascomycota</taxon>
        <taxon>Pezizomycotina</taxon>
        <taxon>Dothideomycetes</taxon>
        <taxon>Pleosporomycetidae</taxon>
        <taxon>Pleosporales</taxon>
        <taxon>Pleosporineae</taxon>
        <taxon>Phaeosphaeriaceae</taxon>
        <taxon>Ampelomyces</taxon>
    </lineage>
</organism>
<evidence type="ECO:0000256" key="1">
    <source>
        <dbReference type="SAM" id="MobiDB-lite"/>
    </source>
</evidence>
<sequence length="251" mass="26793">MRCSLVVVALLWSMNAATVSRDARCGKGFDTSCLSSNYGSCSSSSTRPLSTMRTSFMIRSSSAVRSVSSSTRVLPSSTRVSSTSARPLMPSHSTLQTPTPTPKSTPANAQGVTNPSFEDGLLTWRFQGSNNANVAASGVREGEAYTGRNCYRAVGAQDSWFLDIVQKVAAAPDTSYLKEAWGKMATGVAEQCTIGISYLVADSFDLTTSYTKGLFLVLVTAVTVQSIADSQGELLVDIICRGKDWDSKLFT</sequence>
<protein>
    <submittedName>
        <fullName evidence="3">Uncharacterized protein</fullName>
    </submittedName>
</protein>
<feature type="compositionally biased region" description="Polar residues" evidence="1">
    <location>
        <begin position="91"/>
        <end position="112"/>
    </location>
</feature>
<name>A0A6A5QLY2_AMPQU</name>
<feature type="compositionally biased region" description="Low complexity" evidence="1">
    <location>
        <begin position="69"/>
        <end position="87"/>
    </location>
</feature>
<keyword evidence="2" id="KW-0732">Signal</keyword>
<dbReference type="Proteomes" id="UP000800096">
    <property type="component" value="Unassembled WGS sequence"/>
</dbReference>
<feature type="region of interest" description="Disordered" evidence="1">
    <location>
        <begin position="69"/>
        <end position="112"/>
    </location>
</feature>
<feature type="chain" id="PRO_5025395031" evidence="2">
    <location>
        <begin position="17"/>
        <end position="251"/>
    </location>
</feature>
<feature type="signal peptide" evidence="2">
    <location>
        <begin position="1"/>
        <end position="16"/>
    </location>
</feature>
<reference evidence="3" key="1">
    <citation type="journal article" date="2020" name="Stud. Mycol.">
        <title>101 Dothideomycetes genomes: a test case for predicting lifestyles and emergence of pathogens.</title>
        <authorList>
            <person name="Haridas S."/>
            <person name="Albert R."/>
            <person name="Binder M."/>
            <person name="Bloem J."/>
            <person name="Labutti K."/>
            <person name="Salamov A."/>
            <person name="Andreopoulos B."/>
            <person name="Baker S."/>
            <person name="Barry K."/>
            <person name="Bills G."/>
            <person name="Bluhm B."/>
            <person name="Cannon C."/>
            <person name="Castanera R."/>
            <person name="Culley D."/>
            <person name="Daum C."/>
            <person name="Ezra D."/>
            <person name="Gonzalez J."/>
            <person name="Henrissat B."/>
            <person name="Kuo A."/>
            <person name="Liang C."/>
            <person name="Lipzen A."/>
            <person name="Lutzoni F."/>
            <person name="Magnuson J."/>
            <person name="Mondo S."/>
            <person name="Nolan M."/>
            <person name="Ohm R."/>
            <person name="Pangilinan J."/>
            <person name="Park H.-J."/>
            <person name="Ramirez L."/>
            <person name="Alfaro M."/>
            <person name="Sun H."/>
            <person name="Tritt A."/>
            <person name="Yoshinaga Y."/>
            <person name="Zwiers L.-H."/>
            <person name="Turgeon B."/>
            <person name="Goodwin S."/>
            <person name="Spatafora J."/>
            <person name="Crous P."/>
            <person name="Grigoriev I."/>
        </authorList>
    </citation>
    <scope>NUCLEOTIDE SEQUENCE</scope>
    <source>
        <strain evidence="3">HMLAC05119</strain>
    </source>
</reference>
<evidence type="ECO:0000313" key="4">
    <source>
        <dbReference type="Proteomes" id="UP000800096"/>
    </source>
</evidence>
<dbReference type="Gene3D" id="2.60.120.260">
    <property type="entry name" value="Galactose-binding domain-like"/>
    <property type="match status" value="1"/>
</dbReference>